<reference evidence="1" key="1">
    <citation type="submission" date="2023-04" db="EMBL/GenBank/DDBJ databases">
        <title>Ambrosiozyma monospora NBRC 10751.</title>
        <authorList>
            <person name="Ichikawa N."/>
            <person name="Sato H."/>
            <person name="Tonouchi N."/>
        </authorList>
    </citation>
    <scope>NUCLEOTIDE SEQUENCE</scope>
    <source>
        <strain evidence="1">NBRC 10751</strain>
    </source>
</reference>
<comment type="caution">
    <text evidence="1">The sequence shown here is derived from an EMBL/GenBank/DDBJ whole genome shotgun (WGS) entry which is preliminary data.</text>
</comment>
<evidence type="ECO:0000313" key="2">
    <source>
        <dbReference type="Proteomes" id="UP001165064"/>
    </source>
</evidence>
<dbReference type="EMBL" id="BSXS01002809">
    <property type="protein sequence ID" value="GME79894.1"/>
    <property type="molecule type" value="Genomic_DNA"/>
</dbReference>
<evidence type="ECO:0000313" key="1">
    <source>
        <dbReference type="EMBL" id="GME79894.1"/>
    </source>
</evidence>
<dbReference type="Proteomes" id="UP001165064">
    <property type="component" value="Unassembled WGS sequence"/>
</dbReference>
<keyword evidence="2" id="KW-1185">Reference proteome</keyword>
<name>A0ACB5T352_AMBMO</name>
<accession>A0ACB5T352</accession>
<protein>
    <submittedName>
        <fullName evidence="1">Unnamed protein product</fullName>
    </submittedName>
</protein>
<gene>
    <name evidence="1" type="ORF">Amon02_000418200</name>
</gene>
<organism evidence="1 2">
    <name type="scientific">Ambrosiozyma monospora</name>
    <name type="common">Yeast</name>
    <name type="synonym">Endomycopsis monosporus</name>
    <dbReference type="NCBI Taxonomy" id="43982"/>
    <lineage>
        <taxon>Eukaryota</taxon>
        <taxon>Fungi</taxon>
        <taxon>Dikarya</taxon>
        <taxon>Ascomycota</taxon>
        <taxon>Saccharomycotina</taxon>
        <taxon>Pichiomycetes</taxon>
        <taxon>Pichiales</taxon>
        <taxon>Pichiaceae</taxon>
        <taxon>Ambrosiozyma</taxon>
    </lineage>
</organism>
<sequence>MKSLDQPLQSSMQQTALKTVKLSKSAKLPLYKPKTKHVSNLKLSGDGKPTVTEIMYRKSDFSSIWVLNRN</sequence>
<proteinExistence type="predicted"/>